<organism evidence="4 5">
    <name type="scientific">Priapulus caudatus</name>
    <name type="common">Priapulid worm</name>
    <dbReference type="NCBI Taxonomy" id="37621"/>
    <lineage>
        <taxon>Eukaryota</taxon>
        <taxon>Metazoa</taxon>
        <taxon>Ecdysozoa</taxon>
        <taxon>Scalidophora</taxon>
        <taxon>Priapulida</taxon>
        <taxon>Priapulimorpha</taxon>
        <taxon>Priapulimorphida</taxon>
        <taxon>Priapulidae</taxon>
        <taxon>Priapulus</taxon>
    </lineage>
</organism>
<protein>
    <submittedName>
        <fullName evidence="5">F-box only protein 25-like isoform X1</fullName>
    </submittedName>
</protein>
<name>A0ABM1FC43_PRICU</name>
<evidence type="ECO:0000313" key="4">
    <source>
        <dbReference type="Proteomes" id="UP000695022"/>
    </source>
</evidence>
<evidence type="ECO:0000256" key="2">
    <source>
        <dbReference type="ARBA" id="ARBA00022786"/>
    </source>
</evidence>
<dbReference type="GeneID" id="106821640"/>
<dbReference type="PANTHER" id="PTHR13123">
    <property type="entry name" value="LD30288P"/>
    <property type="match status" value="1"/>
</dbReference>
<accession>A0ABM1FC43</accession>
<evidence type="ECO:0000256" key="3">
    <source>
        <dbReference type="SAM" id="MobiDB-lite"/>
    </source>
</evidence>
<proteinExistence type="predicted"/>
<dbReference type="PANTHER" id="PTHR13123:SF7">
    <property type="entry name" value="LD30288P"/>
    <property type="match status" value="1"/>
</dbReference>
<keyword evidence="4" id="KW-1185">Reference proteome</keyword>
<gene>
    <name evidence="5" type="primary">LOC106821640</name>
</gene>
<evidence type="ECO:0000313" key="5">
    <source>
        <dbReference type="RefSeq" id="XP_014682014.1"/>
    </source>
</evidence>
<sequence>MPFIGKDWRGPGDEWVKREEGWERLKLLSSSPSEEGYFQQRYENEIRHRTKNNSTSESDGSDDVAADSINSDNEDNVTQLNCSCSITWNCRQPHVFIGCTGSRETSYTTSLNEALWLLDFGGAVKDIRRFYYVCKVLYYLITEKLSSLSGSAQKTLFKTIQEVLNQVVQTKQNTGTLKLLMVELSIAMKECLGGRHIGCSELWRNHNETVHRWQHKLTMHTILDEIKHRQTDDDDERSLKLQDLPDDCIRSILRRLSNHEDVLNTSKALMLFAGEQAQLLFEGQHLWRELCMFHFTDEQTNDVRAKQKDPDNWQTIYYRLKRYHGQKEIYAEMLYICNTCRCLFWQSIGHPCLRSSDEARRTPLTPQQFLQLFAV</sequence>
<reference evidence="5" key="1">
    <citation type="submission" date="2025-08" db="UniProtKB">
        <authorList>
            <consortium name="RefSeq"/>
        </authorList>
    </citation>
    <scope>IDENTIFICATION</scope>
</reference>
<dbReference type="RefSeq" id="XP_014682014.1">
    <property type="nucleotide sequence ID" value="XM_014826528.1"/>
</dbReference>
<evidence type="ECO:0000256" key="1">
    <source>
        <dbReference type="ARBA" id="ARBA00004906"/>
    </source>
</evidence>
<comment type="pathway">
    <text evidence="1">Protein modification; protein ubiquitination.</text>
</comment>
<feature type="region of interest" description="Disordered" evidence="3">
    <location>
        <begin position="48"/>
        <end position="72"/>
    </location>
</feature>
<keyword evidence="2" id="KW-0833">Ubl conjugation pathway</keyword>
<dbReference type="Proteomes" id="UP000695022">
    <property type="component" value="Unplaced"/>
</dbReference>
<dbReference type="InterPro" id="IPR040394">
    <property type="entry name" value="FBX25/32"/>
</dbReference>